<name>A0ABQ5ENS2_9ASTR</name>
<feature type="region of interest" description="Disordered" evidence="1">
    <location>
        <begin position="431"/>
        <end position="467"/>
    </location>
</feature>
<protein>
    <recommendedName>
        <fullName evidence="4">Integrase, catalytic region, zinc finger, CCHC-type, peptidase aspartic, catalytic</fullName>
    </recommendedName>
</protein>
<proteinExistence type="predicted"/>
<evidence type="ECO:0000313" key="3">
    <source>
        <dbReference type="Proteomes" id="UP001151760"/>
    </source>
</evidence>
<reference evidence="2" key="2">
    <citation type="submission" date="2022-01" db="EMBL/GenBank/DDBJ databases">
        <authorList>
            <person name="Yamashiro T."/>
            <person name="Shiraishi A."/>
            <person name="Satake H."/>
            <person name="Nakayama K."/>
        </authorList>
    </citation>
    <scope>NUCLEOTIDE SEQUENCE</scope>
</reference>
<comment type="caution">
    <text evidence="2">The sequence shown here is derived from an EMBL/GenBank/DDBJ whole genome shotgun (WGS) entry which is preliminary data.</text>
</comment>
<keyword evidence="3" id="KW-1185">Reference proteome</keyword>
<evidence type="ECO:0000256" key="1">
    <source>
        <dbReference type="SAM" id="MobiDB-lite"/>
    </source>
</evidence>
<evidence type="ECO:0000313" key="2">
    <source>
        <dbReference type="EMBL" id="GJT52576.1"/>
    </source>
</evidence>
<dbReference type="EMBL" id="BQNB010016509">
    <property type="protein sequence ID" value="GJT52576.1"/>
    <property type="molecule type" value="Genomic_DNA"/>
</dbReference>
<accession>A0ABQ5ENS2</accession>
<organism evidence="2 3">
    <name type="scientific">Tanacetum coccineum</name>
    <dbReference type="NCBI Taxonomy" id="301880"/>
    <lineage>
        <taxon>Eukaryota</taxon>
        <taxon>Viridiplantae</taxon>
        <taxon>Streptophyta</taxon>
        <taxon>Embryophyta</taxon>
        <taxon>Tracheophyta</taxon>
        <taxon>Spermatophyta</taxon>
        <taxon>Magnoliopsida</taxon>
        <taxon>eudicotyledons</taxon>
        <taxon>Gunneridae</taxon>
        <taxon>Pentapetalae</taxon>
        <taxon>asterids</taxon>
        <taxon>campanulids</taxon>
        <taxon>Asterales</taxon>
        <taxon>Asteraceae</taxon>
        <taxon>Asteroideae</taxon>
        <taxon>Anthemideae</taxon>
        <taxon>Anthemidinae</taxon>
        <taxon>Tanacetum</taxon>
    </lineage>
</organism>
<reference evidence="2" key="1">
    <citation type="journal article" date="2022" name="Int. J. Mol. Sci.">
        <title>Draft Genome of Tanacetum Coccineum: Genomic Comparison of Closely Related Tanacetum-Family Plants.</title>
        <authorList>
            <person name="Yamashiro T."/>
            <person name="Shiraishi A."/>
            <person name="Nakayama K."/>
            <person name="Satake H."/>
        </authorList>
    </citation>
    <scope>NUCLEOTIDE SEQUENCE</scope>
</reference>
<gene>
    <name evidence="2" type="ORF">Tco_0978733</name>
</gene>
<dbReference type="Proteomes" id="UP001151760">
    <property type="component" value="Unassembled WGS sequence"/>
</dbReference>
<evidence type="ECO:0008006" key="4">
    <source>
        <dbReference type="Google" id="ProtNLM"/>
    </source>
</evidence>
<sequence>MRICVLGYPSSPLCKESTTGKVNSLINYKGALCQAKDSEPADAAHEFLFLKHIYTSVASCETAREIGYVLIDQHMMKSSEIALRDRKLSWKGVDKLHCSSDKGTYITADLHSVWQIAQPGNHVVQNAVQNPSVQNVRNQNGVIVVLGIANQNENGNVVAAWAKGNANGNNASSFYNTPRRRDATYLQTQLLIAQKEEIGIQLQDEDFDLMDATADLDEIEETDLLSKMLVLVIYEVSSVEQGGGTVEQHPKTIKETQAAKFIRDFQSLAKEADESLTKHKALEWEIERLLRVVVSQDIMSIVQNNFVIDTSNLQTELEHTLDPLPQKLENENIELEFQVPQKVDKMNDLSNPVTSNSVAHPRKESRKMYTMRKVMPWMFRINPFKNTREEKSIPSNLNKPSVRTNPITVSQPHVITKKVVNSDSHAFSSTGVYITTKTRRSQPRSNTKNEPGSKERLASPKPSKPRMRLRWSPWKFVDIPGKLITSSESNGDNACTPNPQEPTIKQFPNSTFSLGKLSKYVCGASTQFLGIVRFRNDHVAAILGYGDLQWGNILITKVYFVESLGHNLFSVGQFCDSDLEVAFRRNTCFIRNLEGVDLLKRSHTTNLYTINLHDMAFASLMTQANSTKS</sequence>